<evidence type="ECO:0000259" key="1">
    <source>
        <dbReference type="SMART" id="SM00642"/>
    </source>
</evidence>
<organism evidence="2 3">
    <name type="scientific">Treponema pedis</name>
    <dbReference type="NCBI Taxonomy" id="409322"/>
    <lineage>
        <taxon>Bacteria</taxon>
        <taxon>Pseudomonadati</taxon>
        <taxon>Spirochaetota</taxon>
        <taxon>Spirochaetia</taxon>
        <taxon>Spirochaetales</taxon>
        <taxon>Treponemataceae</taxon>
        <taxon>Treponema</taxon>
    </lineage>
</organism>
<accession>A0A7S7AY17</accession>
<dbReference type="AlphaFoldDB" id="A0A7S7AY17"/>
<dbReference type="InterPro" id="IPR006047">
    <property type="entry name" value="GH13_cat_dom"/>
</dbReference>
<evidence type="ECO:0000313" key="3">
    <source>
        <dbReference type="Proteomes" id="UP000593915"/>
    </source>
</evidence>
<dbReference type="PANTHER" id="PTHR47786:SF2">
    <property type="entry name" value="GLYCOSYL HYDROLASE FAMILY 13 CATALYTIC DOMAIN-CONTAINING PROTEIN"/>
    <property type="match status" value="1"/>
</dbReference>
<dbReference type="GO" id="GO:0005975">
    <property type="term" value="P:carbohydrate metabolic process"/>
    <property type="evidence" value="ECO:0007669"/>
    <property type="project" value="InterPro"/>
</dbReference>
<reference evidence="2 3" key="1">
    <citation type="submission" date="2020-09" db="EMBL/GenBank/DDBJ databases">
        <title>Characterization of Treponema spp. from bovine digital dermatitis in Korea.</title>
        <authorList>
            <person name="Espiritu H.M."/>
            <person name="Cho Y.I."/>
            <person name="Mamuad L."/>
        </authorList>
    </citation>
    <scope>NUCLEOTIDE SEQUENCE [LARGE SCALE GENOMIC DNA]</scope>
    <source>
        <strain evidence="2 3">KS1</strain>
    </source>
</reference>
<evidence type="ECO:0000313" key="2">
    <source>
        <dbReference type="EMBL" id="QOW62136.1"/>
    </source>
</evidence>
<gene>
    <name evidence="2" type="ORF">IFE08_04590</name>
</gene>
<protein>
    <submittedName>
        <fullName evidence="2">Alpha-amylase</fullName>
    </submittedName>
</protein>
<name>A0A7S7AY17_9SPIR</name>
<dbReference type="InterPro" id="IPR017853">
    <property type="entry name" value="GH"/>
</dbReference>
<sequence>MEYPVNRTAREKCTFKPLNISVTGNIEFADIFELRRFVFNFNDIIKSGSFGGDKEVLNAGEFNAAVLLRSIFKYILHLYITKTEKDFFSNTYKFIDKEFKKQNLKNMDCLLEAFCREFSPEKVYKKELTSKNRLKKNDTVSHLKNKFTAFEELILLNLININPANSQFSILSYDGNLKKTPEYNAFWKILKIRSKKNKPFTEDGTDLISFLEAPVKYAPYSLKGQLEFIKQHWSPFIKDILLNILNAEDILSEEQKSGWAPPSENFEIPVYSFENLLDEYEHFTPDKNWMPDTVLIAKSTLVWLWQLSKKYTASITRLDQIPDKEFKFLAEAGINALWLIGIWERSEASRRIKQICGNKEAAASAYSLYDYNISKELGGWEALEKLRAQTARFGIKLAADMVPNHTGLDSKWVTEKPQFFLQCAEPPFPSYNFTGENLSKDKRISVYLEDGYYSKTDCSVVFKRIDNYTGAVSYIYHGNDGTGLPWNDTAQIDFLNAEAREAVIQKIIYVAKNFPIIRFDAAMVLAKKHIRRLWYPAPGKGGDIASRSEYSMQPEEFERKIPEEFWREVVDRCADEVPETLLLAEAFWMMEGYFVRTLGMHRVYNSAFMNMLKNEENAKYRETVKNTLEFDPEVLKRYVNFMNNPDEETAIVQFGSGDKYFGVCTMMCAMPGLPMFGHGQIEGFEEKYGMEFKKAYKNEEENSYLIKRHKEEIFPLLHKRRIFSGVENFRLFDFWNNGKVNENVFAWTNFFNGERSLIFYNNAYESTSGTIKTSAAFTFKTEEGEKILIRSELIDALKLTNAEKYFTVFREQRSKLFFIRKNSEIALNGFFALLSGYQTQVFLNIYETEDIDGSYEELYKTLNGKGIQNIRRGLQKIKLKDLYSDLKKLFTKNYFERLIKIKSECKKTKTQKEKLNLIQSFLNKNETEYLNIFTSAIHYANSLSDEYGREANEVLQNFKNLTKNFFILFSFQEALNFKSSLNLSDFANNGVSLAYFASLIQAALLKTLPGNSIFSLGLTEEIGEIFYNENLSETASYFYEITSILHSLHFLKEKTEKETTQDLLCSQAGVGAGHKKTKPADIIQNWFINENMKQYLCVNEWDGISWFNKERAENALLLEVLFEFANTDVNQQNIEDINKMFKSLYEKIQNSEYKTENLLKNIFKQ</sequence>
<dbReference type="SUPFAM" id="SSF51445">
    <property type="entry name" value="(Trans)glycosidases"/>
    <property type="match status" value="1"/>
</dbReference>
<dbReference type="PANTHER" id="PTHR47786">
    <property type="entry name" value="ALPHA-1,4-GLUCAN:MALTOSE-1-PHOSPHATE MALTOSYLTRANSFERASE"/>
    <property type="match status" value="1"/>
</dbReference>
<feature type="domain" description="Glycosyl hydrolase family 13 catalytic" evidence="1">
    <location>
        <begin position="299"/>
        <end position="720"/>
    </location>
</feature>
<dbReference type="EMBL" id="CP061839">
    <property type="protein sequence ID" value="QOW62136.1"/>
    <property type="molecule type" value="Genomic_DNA"/>
</dbReference>
<dbReference type="Pfam" id="PF00128">
    <property type="entry name" value="Alpha-amylase"/>
    <property type="match status" value="1"/>
</dbReference>
<dbReference type="Proteomes" id="UP000593915">
    <property type="component" value="Chromosome"/>
</dbReference>
<proteinExistence type="predicted"/>
<dbReference type="SMART" id="SM00642">
    <property type="entry name" value="Aamy"/>
    <property type="match status" value="1"/>
</dbReference>
<dbReference type="Gene3D" id="3.20.20.80">
    <property type="entry name" value="Glycosidases"/>
    <property type="match status" value="2"/>
</dbReference>